<dbReference type="AlphaFoldDB" id="A0A168LJ04"/>
<name>A0A168LJ04_ABSGL</name>
<protein>
    <submittedName>
        <fullName evidence="1">Uncharacterized protein</fullName>
    </submittedName>
</protein>
<evidence type="ECO:0000313" key="1">
    <source>
        <dbReference type="EMBL" id="SAL96891.1"/>
    </source>
</evidence>
<accession>A0A168LJ04</accession>
<organism evidence="1">
    <name type="scientific">Absidia glauca</name>
    <name type="common">Pin mould</name>
    <dbReference type="NCBI Taxonomy" id="4829"/>
    <lineage>
        <taxon>Eukaryota</taxon>
        <taxon>Fungi</taxon>
        <taxon>Fungi incertae sedis</taxon>
        <taxon>Mucoromycota</taxon>
        <taxon>Mucoromycotina</taxon>
        <taxon>Mucoromycetes</taxon>
        <taxon>Mucorales</taxon>
        <taxon>Cunninghamellaceae</taxon>
        <taxon>Absidia</taxon>
    </lineage>
</organism>
<reference evidence="1" key="1">
    <citation type="submission" date="2016-04" db="EMBL/GenBank/DDBJ databases">
        <authorList>
            <person name="Evans L.H."/>
            <person name="Alamgir A."/>
            <person name="Owens N."/>
            <person name="Weber N.D."/>
            <person name="Virtaneva K."/>
            <person name="Barbian K."/>
            <person name="Babar A."/>
            <person name="Rosenke K."/>
        </authorList>
    </citation>
    <scope>NUCLEOTIDE SEQUENCE [LARGE SCALE GENOMIC DNA]</scope>
    <source>
        <strain evidence="1">CBS 101.48</strain>
    </source>
</reference>
<sequence length="158" mass="17790">MLDVHGSIVVLRTGLQVVALLGLPVEFTGAYDLKVLRSCWLSIEIHYIVFHVKFDVELSISILRIKAKKLGFKTDEFSKSSNFQNHLTTDPPLVPLVHKETLCRHRFVESTDLPLPAAALCWDSFLPHPPHTPIPFHLGQTEFECNIGPCFHVGFDSC</sequence>
<dbReference type="EMBL" id="LT551459">
    <property type="protein sequence ID" value="SAL96891.1"/>
    <property type="molecule type" value="Genomic_DNA"/>
</dbReference>
<keyword evidence="2" id="KW-1185">Reference proteome</keyword>
<proteinExistence type="predicted"/>
<dbReference type="InParanoid" id="A0A168LJ04"/>
<gene>
    <name evidence="1" type="primary">ABSGL_02341.1 scaffold 3364</name>
</gene>
<dbReference type="Proteomes" id="UP000078561">
    <property type="component" value="Unassembled WGS sequence"/>
</dbReference>
<evidence type="ECO:0000313" key="2">
    <source>
        <dbReference type="Proteomes" id="UP000078561"/>
    </source>
</evidence>